<reference evidence="2 3" key="1">
    <citation type="journal article" date="2023" name="Plants (Basel)">
        <title>Bridging the Gap: Combining Genomics and Transcriptomics Approaches to Understand Stylosanthes scabra, an Orphan Legume from the Brazilian Caatinga.</title>
        <authorList>
            <person name="Ferreira-Neto J.R.C."/>
            <person name="da Silva M.D."/>
            <person name="Binneck E."/>
            <person name="de Melo N.F."/>
            <person name="da Silva R.H."/>
            <person name="de Melo A.L.T.M."/>
            <person name="Pandolfi V."/>
            <person name="Bustamante F.O."/>
            <person name="Brasileiro-Vidal A.C."/>
            <person name="Benko-Iseppon A.M."/>
        </authorList>
    </citation>
    <scope>NUCLEOTIDE SEQUENCE [LARGE SCALE GENOMIC DNA]</scope>
    <source>
        <tissue evidence="2">Leaves</tissue>
    </source>
</reference>
<evidence type="ECO:0000256" key="1">
    <source>
        <dbReference type="SAM" id="MobiDB-lite"/>
    </source>
</evidence>
<gene>
    <name evidence="2" type="ORF">PIB30_045848</name>
</gene>
<protein>
    <submittedName>
        <fullName evidence="2">Uncharacterized protein</fullName>
    </submittedName>
</protein>
<evidence type="ECO:0000313" key="2">
    <source>
        <dbReference type="EMBL" id="MED6184263.1"/>
    </source>
</evidence>
<keyword evidence="3" id="KW-1185">Reference proteome</keyword>
<sequence length="105" mass="11685">MITANPRPDELSPRRNKPPQGGGINPCPHILSIHNYEDTDLTMDSSKPHVTGINSPAVHVWRESADNLEVERTQGRTNSGNGLNSTPPHPSYKDRQLRPFAHFNP</sequence>
<feature type="compositionally biased region" description="Polar residues" evidence="1">
    <location>
        <begin position="75"/>
        <end position="86"/>
    </location>
</feature>
<feature type="region of interest" description="Disordered" evidence="1">
    <location>
        <begin position="65"/>
        <end position="105"/>
    </location>
</feature>
<evidence type="ECO:0000313" key="3">
    <source>
        <dbReference type="Proteomes" id="UP001341840"/>
    </source>
</evidence>
<name>A0ABU6WJP2_9FABA</name>
<accession>A0ABU6WJP2</accession>
<proteinExistence type="predicted"/>
<organism evidence="2 3">
    <name type="scientific">Stylosanthes scabra</name>
    <dbReference type="NCBI Taxonomy" id="79078"/>
    <lineage>
        <taxon>Eukaryota</taxon>
        <taxon>Viridiplantae</taxon>
        <taxon>Streptophyta</taxon>
        <taxon>Embryophyta</taxon>
        <taxon>Tracheophyta</taxon>
        <taxon>Spermatophyta</taxon>
        <taxon>Magnoliopsida</taxon>
        <taxon>eudicotyledons</taxon>
        <taxon>Gunneridae</taxon>
        <taxon>Pentapetalae</taxon>
        <taxon>rosids</taxon>
        <taxon>fabids</taxon>
        <taxon>Fabales</taxon>
        <taxon>Fabaceae</taxon>
        <taxon>Papilionoideae</taxon>
        <taxon>50 kb inversion clade</taxon>
        <taxon>dalbergioids sensu lato</taxon>
        <taxon>Dalbergieae</taxon>
        <taxon>Pterocarpus clade</taxon>
        <taxon>Stylosanthes</taxon>
    </lineage>
</organism>
<dbReference type="EMBL" id="JASCZI010181525">
    <property type="protein sequence ID" value="MED6184263.1"/>
    <property type="molecule type" value="Genomic_DNA"/>
</dbReference>
<comment type="caution">
    <text evidence="2">The sequence shown here is derived from an EMBL/GenBank/DDBJ whole genome shotgun (WGS) entry which is preliminary data.</text>
</comment>
<feature type="region of interest" description="Disordered" evidence="1">
    <location>
        <begin position="1"/>
        <end position="27"/>
    </location>
</feature>
<feature type="compositionally biased region" description="Basic and acidic residues" evidence="1">
    <location>
        <begin position="65"/>
        <end position="74"/>
    </location>
</feature>
<dbReference type="Proteomes" id="UP001341840">
    <property type="component" value="Unassembled WGS sequence"/>
</dbReference>